<proteinExistence type="predicted"/>
<sequence>MMTIKRGIERKLLIVAAIWNACTALLTIFSYYNWFDREGAARLESQELSTAIAGSQMVNNVLQVIMLYGIFVLIGAIITFVVAVKIKDHTIQKGAVIWMGIWGAILLASMDIIGFLLVLIAFVTYLAKNKAIKLTKEETAH</sequence>
<dbReference type="Proteomes" id="UP001418796">
    <property type="component" value="Unassembled WGS sequence"/>
</dbReference>
<evidence type="ECO:0000313" key="3">
    <source>
        <dbReference type="Proteomes" id="UP001418796"/>
    </source>
</evidence>
<evidence type="ECO:0000256" key="1">
    <source>
        <dbReference type="SAM" id="Phobius"/>
    </source>
</evidence>
<accession>A0ABU9VDF8</accession>
<reference evidence="2 3" key="1">
    <citation type="submission" date="2024-03" db="EMBL/GenBank/DDBJ databases">
        <title>Bacilli Hybrid Assemblies.</title>
        <authorList>
            <person name="Kovac J."/>
        </authorList>
    </citation>
    <scope>NUCLEOTIDE SEQUENCE [LARGE SCALE GENOMIC DNA]</scope>
    <source>
        <strain evidence="2 3">FSL R7-0666</strain>
    </source>
</reference>
<feature type="transmembrane region" description="Helical" evidence="1">
    <location>
        <begin position="12"/>
        <end position="32"/>
    </location>
</feature>
<gene>
    <name evidence="2" type="ORF">MKY91_02005</name>
</gene>
<keyword evidence="3" id="KW-1185">Reference proteome</keyword>
<evidence type="ECO:0000313" key="2">
    <source>
        <dbReference type="EMBL" id="MEN0641933.1"/>
    </source>
</evidence>
<feature type="transmembrane region" description="Helical" evidence="1">
    <location>
        <begin position="65"/>
        <end position="84"/>
    </location>
</feature>
<dbReference type="RefSeq" id="WP_343129101.1">
    <property type="nucleotide sequence ID" value="NZ_JBCITK010000001.1"/>
</dbReference>
<organism evidence="2 3">
    <name type="scientific">Alkalicoccobacillus gibsonii</name>
    <dbReference type="NCBI Taxonomy" id="79881"/>
    <lineage>
        <taxon>Bacteria</taxon>
        <taxon>Bacillati</taxon>
        <taxon>Bacillota</taxon>
        <taxon>Bacilli</taxon>
        <taxon>Bacillales</taxon>
        <taxon>Bacillaceae</taxon>
        <taxon>Alkalicoccobacillus</taxon>
    </lineage>
</organism>
<keyword evidence="1" id="KW-0812">Transmembrane</keyword>
<evidence type="ECO:0008006" key="4">
    <source>
        <dbReference type="Google" id="ProtNLM"/>
    </source>
</evidence>
<keyword evidence="1" id="KW-1133">Transmembrane helix</keyword>
<comment type="caution">
    <text evidence="2">The sequence shown here is derived from an EMBL/GenBank/DDBJ whole genome shotgun (WGS) entry which is preliminary data.</text>
</comment>
<dbReference type="EMBL" id="JBCITK010000001">
    <property type="protein sequence ID" value="MEN0641933.1"/>
    <property type="molecule type" value="Genomic_DNA"/>
</dbReference>
<name>A0ABU9VDF8_9BACI</name>
<protein>
    <recommendedName>
        <fullName evidence="4">DUF4064 domain-containing protein</fullName>
    </recommendedName>
</protein>
<feature type="transmembrane region" description="Helical" evidence="1">
    <location>
        <begin position="96"/>
        <end position="127"/>
    </location>
</feature>
<keyword evidence="1" id="KW-0472">Membrane</keyword>